<reference evidence="1 2" key="2">
    <citation type="journal article" date="2022" name="Mol. Ecol. Resour.">
        <title>The genomes of chicory, endive, great burdock and yacon provide insights into Asteraceae paleo-polyploidization history and plant inulin production.</title>
        <authorList>
            <person name="Fan W."/>
            <person name="Wang S."/>
            <person name="Wang H."/>
            <person name="Wang A."/>
            <person name="Jiang F."/>
            <person name="Liu H."/>
            <person name="Zhao H."/>
            <person name="Xu D."/>
            <person name="Zhang Y."/>
        </authorList>
    </citation>
    <scope>NUCLEOTIDE SEQUENCE [LARGE SCALE GENOMIC DNA]</scope>
    <source>
        <strain evidence="2">cv. Punajuju</strain>
        <tissue evidence="1">Leaves</tissue>
    </source>
</reference>
<dbReference type="Proteomes" id="UP001055811">
    <property type="component" value="Linkage Group LG04"/>
</dbReference>
<evidence type="ECO:0000313" key="2">
    <source>
        <dbReference type="Proteomes" id="UP001055811"/>
    </source>
</evidence>
<sequence>MLSGCGCVTNKSPLLFQTYFTSPFPSSVWQAKIRLNTTKRTPLFPCVKCENTDDEKPLERSFEKLSVERAPYHSYKDSISGQVEPASGARASILGQDYLPEGTVGQARAAGAPDPSDTSFGAPSYGQNPGSRRKMYNKSSNAASNSNETNTVIDQEDDLIEDEDLNEIFEESKDEFSDFVVYQKESEMEELTGYELDKKIGNPHPFIDPKKRKPIKEPLTSEELWWNWRKPDKEQWSRWQKKRPDAETVFLKAMAETGQIKLFGEEPTLTETALYRARKHLYKEERLQAERDRLEKEGPLAYYSEWVKAWKKDTSREAIQKHYEETGEDENTQLIEMFSCQTAAEYRIMMGTDHRIARDPLAMRMREDQIKQIWGGDPVYPTINYIQDPDQVIDFRGPDFHEPTPNVLAYLQENGNITSKEEIDRILASEKVEKVKVKSPVSDDEAMAKAVDIGEKEDSDDEGKFDDDENITRNWSVLKTTPELRKSKPKPAKGKVILEPNFTRCGVDRWNMKR</sequence>
<comment type="caution">
    <text evidence="1">The sequence shown here is derived from an EMBL/GenBank/DDBJ whole genome shotgun (WGS) entry which is preliminary data.</text>
</comment>
<gene>
    <name evidence="1" type="ORF">L2E82_21137</name>
</gene>
<keyword evidence="2" id="KW-1185">Reference proteome</keyword>
<organism evidence="1 2">
    <name type="scientific">Cichorium intybus</name>
    <name type="common">Chicory</name>
    <dbReference type="NCBI Taxonomy" id="13427"/>
    <lineage>
        <taxon>Eukaryota</taxon>
        <taxon>Viridiplantae</taxon>
        <taxon>Streptophyta</taxon>
        <taxon>Embryophyta</taxon>
        <taxon>Tracheophyta</taxon>
        <taxon>Spermatophyta</taxon>
        <taxon>Magnoliopsida</taxon>
        <taxon>eudicotyledons</taxon>
        <taxon>Gunneridae</taxon>
        <taxon>Pentapetalae</taxon>
        <taxon>asterids</taxon>
        <taxon>campanulids</taxon>
        <taxon>Asterales</taxon>
        <taxon>Asteraceae</taxon>
        <taxon>Cichorioideae</taxon>
        <taxon>Cichorieae</taxon>
        <taxon>Cichoriinae</taxon>
        <taxon>Cichorium</taxon>
    </lineage>
</organism>
<dbReference type="EMBL" id="CM042012">
    <property type="protein sequence ID" value="KAI3750498.1"/>
    <property type="molecule type" value="Genomic_DNA"/>
</dbReference>
<reference evidence="2" key="1">
    <citation type="journal article" date="2022" name="Mol. Ecol. Resour.">
        <title>The genomes of chicory, endive, great burdock and yacon provide insights into Asteraceae palaeo-polyploidization history and plant inulin production.</title>
        <authorList>
            <person name="Fan W."/>
            <person name="Wang S."/>
            <person name="Wang H."/>
            <person name="Wang A."/>
            <person name="Jiang F."/>
            <person name="Liu H."/>
            <person name="Zhao H."/>
            <person name="Xu D."/>
            <person name="Zhang Y."/>
        </authorList>
    </citation>
    <scope>NUCLEOTIDE SEQUENCE [LARGE SCALE GENOMIC DNA]</scope>
    <source>
        <strain evidence="2">cv. Punajuju</strain>
    </source>
</reference>
<protein>
    <submittedName>
        <fullName evidence="1">Uncharacterized protein</fullName>
    </submittedName>
</protein>
<accession>A0ACB9DW06</accession>
<name>A0ACB9DW06_CICIN</name>
<proteinExistence type="predicted"/>
<evidence type="ECO:0000313" key="1">
    <source>
        <dbReference type="EMBL" id="KAI3750498.1"/>
    </source>
</evidence>